<keyword evidence="2" id="KW-1185">Reference proteome</keyword>
<proteinExistence type="predicted"/>
<evidence type="ECO:0008006" key="3">
    <source>
        <dbReference type="Google" id="ProtNLM"/>
    </source>
</evidence>
<name>A0A7X0RU61_9BACL</name>
<comment type="caution">
    <text evidence="1">The sequence shown here is derived from an EMBL/GenBank/DDBJ whole genome shotgun (WGS) entry which is preliminary data.</text>
</comment>
<dbReference type="Proteomes" id="UP000547209">
    <property type="component" value="Unassembled WGS sequence"/>
</dbReference>
<sequence length="119" mass="13061">MLKKKTLKKLVIAVMAILVLAVVMSVTKPSVERYNRWALDLVSKRSDPKNPLMGLGLSIFGEGMIDKGTTVSDYGVVRVFHTEILGKRIKVVGILGTFIPMGKPETSPSAHEDFTGEME</sequence>
<evidence type="ECO:0000313" key="1">
    <source>
        <dbReference type="EMBL" id="MBB6673596.1"/>
    </source>
</evidence>
<dbReference type="AlphaFoldDB" id="A0A7X0RU61"/>
<dbReference type="EMBL" id="JACJVP010000040">
    <property type="protein sequence ID" value="MBB6673596.1"/>
    <property type="molecule type" value="Genomic_DNA"/>
</dbReference>
<dbReference type="RefSeq" id="WP_185671457.1">
    <property type="nucleotide sequence ID" value="NZ_JACJVP010000040.1"/>
</dbReference>
<gene>
    <name evidence="1" type="ORF">H7C19_23225</name>
</gene>
<organism evidence="1 2">
    <name type="scientific">Cohnella nanjingensis</name>
    <dbReference type="NCBI Taxonomy" id="1387779"/>
    <lineage>
        <taxon>Bacteria</taxon>
        <taxon>Bacillati</taxon>
        <taxon>Bacillota</taxon>
        <taxon>Bacilli</taxon>
        <taxon>Bacillales</taxon>
        <taxon>Paenibacillaceae</taxon>
        <taxon>Cohnella</taxon>
    </lineage>
</organism>
<reference evidence="1 2" key="1">
    <citation type="submission" date="2020-08" db="EMBL/GenBank/DDBJ databases">
        <title>Cohnella phylogeny.</title>
        <authorList>
            <person name="Dunlap C."/>
        </authorList>
    </citation>
    <scope>NUCLEOTIDE SEQUENCE [LARGE SCALE GENOMIC DNA]</scope>
    <source>
        <strain evidence="1 2">DSM 28246</strain>
    </source>
</reference>
<protein>
    <recommendedName>
        <fullName evidence="3">DUF4359 domain-containing protein</fullName>
    </recommendedName>
</protein>
<evidence type="ECO:0000313" key="2">
    <source>
        <dbReference type="Proteomes" id="UP000547209"/>
    </source>
</evidence>
<accession>A0A7X0RU61</accession>